<protein>
    <submittedName>
        <fullName evidence="1">Uncharacterized protein</fullName>
    </submittedName>
</protein>
<name>A0AA88SGM0_TACVA</name>
<keyword evidence="2" id="KW-1185">Reference proteome</keyword>
<dbReference type="EMBL" id="JAVHJS010000013">
    <property type="protein sequence ID" value="KAK2838439.1"/>
    <property type="molecule type" value="Genomic_DNA"/>
</dbReference>
<gene>
    <name evidence="1" type="ORF">Q7C36_013253</name>
</gene>
<evidence type="ECO:0000313" key="1">
    <source>
        <dbReference type="EMBL" id="KAK2838439.1"/>
    </source>
</evidence>
<evidence type="ECO:0000313" key="2">
    <source>
        <dbReference type="Proteomes" id="UP001187315"/>
    </source>
</evidence>
<comment type="caution">
    <text evidence="1">The sequence shown here is derived from an EMBL/GenBank/DDBJ whole genome shotgun (WGS) entry which is preliminary data.</text>
</comment>
<accession>A0AA88SGM0</accession>
<dbReference type="Proteomes" id="UP001187315">
    <property type="component" value="Unassembled WGS sequence"/>
</dbReference>
<organism evidence="1 2">
    <name type="scientific">Tachysurus vachellii</name>
    <name type="common">Darkbarbel catfish</name>
    <name type="synonym">Pelteobagrus vachellii</name>
    <dbReference type="NCBI Taxonomy" id="175792"/>
    <lineage>
        <taxon>Eukaryota</taxon>
        <taxon>Metazoa</taxon>
        <taxon>Chordata</taxon>
        <taxon>Craniata</taxon>
        <taxon>Vertebrata</taxon>
        <taxon>Euteleostomi</taxon>
        <taxon>Actinopterygii</taxon>
        <taxon>Neopterygii</taxon>
        <taxon>Teleostei</taxon>
        <taxon>Ostariophysi</taxon>
        <taxon>Siluriformes</taxon>
        <taxon>Bagridae</taxon>
        <taxon>Tachysurus</taxon>
    </lineage>
</organism>
<sequence>MKINNKESFQRSGYVFRSFTSTPRLMIYRFILALINAGGASGSKVLPCSPRPPPLHGSQISDYPIIAAYRTLYRTSLARLELTGKKVQILFGGC</sequence>
<proteinExistence type="predicted"/>
<reference evidence="1" key="1">
    <citation type="submission" date="2023-08" db="EMBL/GenBank/DDBJ databases">
        <title>Pelteobagrus vachellii genome.</title>
        <authorList>
            <person name="Liu H."/>
        </authorList>
    </citation>
    <scope>NUCLEOTIDE SEQUENCE</scope>
    <source>
        <strain evidence="1">PRFRI_2022a</strain>
        <tissue evidence="1">Muscle</tissue>
    </source>
</reference>
<dbReference type="AlphaFoldDB" id="A0AA88SGM0"/>